<feature type="binding site" evidence="8">
    <location>
        <position position="54"/>
    </location>
    <ligand>
        <name>Fe cation</name>
        <dbReference type="ChEBI" id="CHEBI:24875"/>
        <label>1</label>
    </ligand>
</feature>
<evidence type="ECO:0000256" key="3">
    <source>
        <dbReference type="ARBA" id="ARBA00022723"/>
    </source>
</evidence>
<comment type="subunit">
    <text evidence="8">Component of a multi-subunit COQ enzyme complex.</text>
</comment>
<dbReference type="UniPathway" id="UPA00232"/>
<comment type="pathway">
    <text evidence="1 8">Cofactor biosynthesis; ubiquinone biosynthesis.</text>
</comment>
<feature type="binding site" evidence="8">
    <location>
        <position position="142"/>
    </location>
    <ligand>
        <name>Fe cation</name>
        <dbReference type="ChEBI" id="CHEBI:24875"/>
        <label>1</label>
    </ligand>
</feature>
<dbReference type="InterPro" id="IPR012347">
    <property type="entry name" value="Ferritin-like"/>
</dbReference>
<comment type="catalytic activity">
    <reaction evidence="8">
        <text>a 5-methoxy-2-methyl-3-(all-trans-polyprenyl)benzene-1,4-diol + AH2 + O2 = a 3-demethylubiquinol + A + H2O</text>
        <dbReference type="Rhea" id="RHEA:50908"/>
        <dbReference type="Rhea" id="RHEA-COMP:10859"/>
        <dbReference type="Rhea" id="RHEA-COMP:10914"/>
        <dbReference type="ChEBI" id="CHEBI:13193"/>
        <dbReference type="ChEBI" id="CHEBI:15377"/>
        <dbReference type="ChEBI" id="CHEBI:15379"/>
        <dbReference type="ChEBI" id="CHEBI:17499"/>
        <dbReference type="ChEBI" id="CHEBI:84167"/>
        <dbReference type="ChEBI" id="CHEBI:84422"/>
        <dbReference type="EC" id="1.14.99.60"/>
    </reaction>
</comment>
<dbReference type="GO" id="GO:0005634">
    <property type="term" value="C:nucleus"/>
    <property type="evidence" value="ECO:0007669"/>
    <property type="project" value="TreeGrafter"/>
</dbReference>
<evidence type="ECO:0000256" key="6">
    <source>
        <dbReference type="ARBA" id="ARBA00023033"/>
    </source>
</evidence>
<evidence type="ECO:0000256" key="5">
    <source>
        <dbReference type="ARBA" id="ARBA00023004"/>
    </source>
</evidence>
<feature type="binding site" evidence="8">
    <location>
        <position position="145"/>
    </location>
    <ligand>
        <name>Fe cation</name>
        <dbReference type="ChEBI" id="CHEBI:24875"/>
        <label>2</label>
    </ligand>
</feature>
<dbReference type="GO" id="GO:0016709">
    <property type="term" value="F:oxidoreductase activity, acting on paired donors, with incorporation or reduction of molecular oxygen, NAD(P)H as one donor, and incorporation of one atom of oxygen"/>
    <property type="evidence" value="ECO:0007669"/>
    <property type="project" value="UniProtKB-UniRule"/>
</dbReference>
<evidence type="ECO:0000256" key="8">
    <source>
        <dbReference type="HAMAP-Rule" id="MF_03194"/>
    </source>
</evidence>
<dbReference type="GO" id="GO:0046872">
    <property type="term" value="F:metal ion binding"/>
    <property type="evidence" value="ECO:0007669"/>
    <property type="project" value="UniProtKB-KW"/>
</dbReference>
<proteinExistence type="evidence at transcript level"/>
<dbReference type="InterPro" id="IPR011566">
    <property type="entry name" value="Ubq_synth_Coq7"/>
</dbReference>
<keyword evidence="8" id="KW-0999">Mitochondrion inner membrane</keyword>
<keyword evidence="8" id="KW-0496">Mitochondrion</keyword>
<dbReference type="GO" id="GO:0006744">
    <property type="term" value="P:ubiquinone biosynthetic process"/>
    <property type="evidence" value="ECO:0007669"/>
    <property type="project" value="UniProtKB-UniRule"/>
</dbReference>
<dbReference type="GO" id="GO:0031314">
    <property type="term" value="C:extrinsic component of mitochondrial inner membrane"/>
    <property type="evidence" value="ECO:0007669"/>
    <property type="project" value="UniProtKB-UniRule"/>
</dbReference>
<reference evidence="9" key="2">
    <citation type="journal article" date="2006" name="PLoS Pathog.">
        <title>New perspectives on host-parasite interplay by comparative transcriptomic and proteomic analyses of Schistosoma japonicum.</title>
        <authorList>
            <person name="Liu F."/>
            <person name="Lu J."/>
            <person name="Hu W."/>
            <person name="Wang S.Y."/>
            <person name="Cui S.J."/>
            <person name="Chi M."/>
            <person name="Yan Q."/>
            <person name="Wang X.R."/>
            <person name="Song H.D."/>
            <person name="Xu X.N."/>
            <person name="Wang J.J."/>
            <person name="Zhang X.L."/>
            <person name="Zhang X."/>
            <person name="Wang Z.Q."/>
            <person name="Xue C.L."/>
            <person name="Brindley P.J."/>
            <person name="McManus D.P."/>
            <person name="Yang P.Y."/>
            <person name="Feng Z."/>
            <person name="Chen Z."/>
            <person name="Han Z.G."/>
        </authorList>
    </citation>
    <scope>NUCLEOTIDE SEQUENCE</scope>
</reference>
<evidence type="ECO:0000313" key="9">
    <source>
        <dbReference type="EMBL" id="AAW27401.1"/>
    </source>
</evidence>
<feature type="binding site" evidence="8">
    <location>
        <position position="142"/>
    </location>
    <ligand>
        <name>Fe cation</name>
        <dbReference type="ChEBI" id="CHEBI:24875"/>
        <label>2</label>
    </ligand>
</feature>
<feature type="binding site" evidence="8">
    <location>
        <position position="24"/>
    </location>
    <ligand>
        <name>Fe cation</name>
        <dbReference type="ChEBI" id="CHEBI:24875"/>
        <label>1</label>
    </ligand>
</feature>
<dbReference type="Gene3D" id="1.20.1260.10">
    <property type="match status" value="1"/>
</dbReference>
<keyword evidence="6 8" id="KW-0503">Monooxygenase</keyword>
<comment type="similarity">
    <text evidence="8">Belongs to the COQ7 family.</text>
</comment>
<dbReference type="SUPFAM" id="SSF47240">
    <property type="entry name" value="Ferritin-like"/>
    <property type="match status" value="1"/>
</dbReference>
<dbReference type="InterPro" id="IPR009078">
    <property type="entry name" value="Ferritin-like_SF"/>
</dbReference>
<comment type="function">
    <text evidence="8">Catalyzes the hydroxylation of 2-polyprenyl-3-methyl-6-methoxy-1,4-benzoquinol (DMQH2) during ubiquinone biosynthesis. Has also a structural role in the COQ enzyme complex, stabilizing other COQ polypeptides. Involved in lifespan determination in a ubiquinone-independent manner.</text>
</comment>
<feature type="binding site" evidence="8">
    <location>
        <position position="54"/>
    </location>
    <ligand>
        <name>Fe cation</name>
        <dbReference type="ChEBI" id="CHEBI:24875"/>
        <label>2</label>
    </ligand>
</feature>
<reference evidence="9" key="1">
    <citation type="submission" date="2004-11" db="EMBL/GenBank/DDBJ databases">
        <title>The full-length cDNA sequences of Schistosoma japonicum genes.</title>
        <authorList>
            <person name="Han Z."/>
        </authorList>
    </citation>
    <scope>NUCLEOTIDE SEQUENCE</scope>
</reference>
<dbReference type="PANTHER" id="PTHR11237:SF4">
    <property type="entry name" value="5-DEMETHOXYUBIQUINONE HYDROXYLASE, MITOCHONDRIAL"/>
    <property type="match status" value="1"/>
</dbReference>
<feature type="binding site" evidence="8">
    <location>
        <position position="57"/>
    </location>
    <ligand>
        <name>Fe cation</name>
        <dbReference type="ChEBI" id="CHEBI:24875"/>
        <label>1</label>
    </ligand>
</feature>
<evidence type="ECO:0000256" key="7">
    <source>
        <dbReference type="ARBA" id="ARBA00023136"/>
    </source>
</evidence>
<dbReference type="AlphaFoldDB" id="Q5D9V5"/>
<sequence length="181" mass="20387">MNRSVSPQIKALVDRIVRVDHAGELGAKRIYQGQLMVLGKSSIGPKIKEMCEQEEGHLKKFQELIPVHRVRPTLLLPLWSIAGFTLGVGSALLGSKSAMACTVAIESVISEHYNNQIRELMENDSETYQELLQTLQKFRDEEMEHHDTGLEHDAKQAPFYNIMSQLIKAGCRASIFLAERI</sequence>
<evidence type="ECO:0000256" key="1">
    <source>
        <dbReference type="ARBA" id="ARBA00004749"/>
    </source>
</evidence>
<keyword evidence="2 8" id="KW-0831">Ubiquinone biosynthesis</keyword>
<name>Q5D9V5_SCHJA</name>
<keyword evidence="5 8" id="KW-0408">Iron</keyword>
<comment type="cofactor">
    <cofactor evidence="8">
        <name>Fe cation</name>
        <dbReference type="ChEBI" id="CHEBI:24875"/>
    </cofactor>
    <text evidence="8">Binds 2 iron ions per subunit.</text>
</comment>
<dbReference type="GO" id="GO:0008340">
    <property type="term" value="P:determination of adult lifespan"/>
    <property type="evidence" value="ECO:0007669"/>
    <property type="project" value="TreeGrafter"/>
</dbReference>
<feature type="binding site" evidence="8">
    <location>
        <position position="106"/>
    </location>
    <ligand>
        <name>Fe cation</name>
        <dbReference type="ChEBI" id="CHEBI:24875"/>
        <label>2</label>
    </ligand>
</feature>
<dbReference type="HAMAP" id="MF_01658">
    <property type="entry name" value="COQ7"/>
    <property type="match status" value="1"/>
</dbReference>
<dbReference type="CDD" id="cd01042">
    <property type="entry name" value="DMQH"/>
    <property type="match status" value="1"/>
</dbReference>
<organism evidence="9">
    <name type="scientific">Schistosoma japonicum</name>
    <name type="common">Blood fluke</name>
    <dbReference type="NCBI Taxonomy" id="6182"/>
    <lineage>
        <taxon>Eukaryota</taxon>
        <taxon>Metazoa</taxon>
        <taxon>Spiralia</taxon>
        <taxon>Lophotrochozoa</taxon>
        <taxon>Platyhelminthes</taxon>
        <taxon>Trematoda</taxon>
        <taxon>Digenea</taxon>
        <taxon>Strigeidida</taxon>
        <taxon>Schistosomatoidea</taxon>
        <taxon>Schistosomatidae</taxon>
        <taxon>Schistosoma</taxon>
    </lineage>
</organism>
<dbReference type="EMBL" id="AY815669">
    <property type="protein sequence ID" value="AAW27401.1"/>
    <property type="molecule type" value="mRNA"/>
</dbReference>
<evidence type="ECO:0000256" key="2">
    <source>
        <dbReference type="ARBA" id="ARBA00022688"/>
    </source>
</evidence>
<keyword evidence="3 8" id="KW-0479">Metal-binding</keyword>
<keyword evidence="7 8" id="KW-0472">Membrane</keyword>
<dbReference type="Pfam" id="PF03232">
    <property type="entry name" value="COQ7"/>
    <property type="match status" value="1"/>
</dbReference>
<dbReference type="GO" id="GO:0010468">
    <property type="term" value="P:regulation of gene expression"/>
    <property type="evidence" value="ECO:0007669"/>
    <property type="project" value="TreeGrafter"/>
</dbReference>
<dbReference type="EC" id="1.14.99.60" evidence="8"/>
<evidence type="ECO:0000256" key="4">
    <source>
        <dbReference type="ARBA" id="ARBA00023002"/>
    </source>
</evidence>
<keyword evidence="4 8" id="KW-0560">Oxidoreductase</keyword>
<dbReference type="GO" id="GO:2000377">
    <property type="term" value="P:regulation of reactive oxygen species metabolic process"/>
    <property type="evidence" value="ECO:0007669"/>
    <property type="project" value="TreeGrafter"/>
</dbReference>
<accession>Q5D9V5</accession>
<protein>
    <recommendedName>
        <fullName evidence="8">5-demethoxyubiquinone hydroxylase, mitochondrial</fullName>
        <shortName evidence="8">DMQ hydroxylase</shortName>
        <ecNumber evidence="8">1.14.99.60</ecNumber>
    </recommendedName>
    <alternativeName>
        <fullName evidence="8">Ubiquinone biosynthesis monooxygenase COQ7</fullName>
    </alternativeName>
</protein>
<dbReference type="GO" id="GO:0008682">
    <property type="term" value="F:3-demethoxyubiquinol 3-hydroxylase activity"/>
    <property type="evidence" value="ECO:0007669"/>
    <property type="project" value="UniProtKB-EC"/>
</dbReference>
<dbReference type="PANTHER" id="PTHR11237">
    <property type="entry name" value="COENZYME Q10 BIOSYNTHESIS PROTEIN 7"/>
    <property type="match status" value="1"/>
</dbReference>
<comment type="subcellular location">
    <subcellularLocation>
        <location evidence="8">Mitochondrion inner membrane</location>
        <topology evidence="8">Peripheral membrane protein</topology>
        <orientation evidence="8">Matrix side</orientation>
    </subcellularLocation>
</comment>